<proteinExistence type="predicted"/>
<organism evidence="2">
    <name type="scientific">marine sediment metagenome</name>
    <dbReference type="NCBI Taxonomy" id="412755"/>
    <lineage>
        <taxon>unclassified sequences</taxon>
        <taxon>metagenomes</taxon>
        <taxon>ecological metagenomes</taxon>
    </lineage>
</organism>
<gene>
    <name evidence="2" type="ORF">LCGC14_2470620</name>
</gene>
<dbReference type="EMBL" id="LAZR01038677">
    <property type="protein sequence ID" value="KKL18925.1"/>
    <property type="molecule type" value="Genomic_DNA"/>
</dbReference>
<reference evidence="2" key="1">
    <citation type="journal article" date="2015" name="Nature">
        <title>Complex archaea that bridge the gap between prokaryotes and eukaryotes.</title>
        <authorList>
            <person name="Spang A."/>
            <person name="Saw J.H."/>
            <person name="Jorgensen S.L."/>
            <person name="Zaremba-Niedzwiedzka K."/>
            <person name="Martijn J."/>
            <person name="Lind A.E."/>
            <person name="van Eijk R."/>
            <person name="Schleper C."/>
            <person name="Guy L."/>
            <person name="Ettema T.J."/>
        </authorList>
    </citation>
    <scope>NUCLEOTIDE SEQUENCE</scope>
</reference>
<accession>A0A0F9BB71</accession>
<feature type="region of interest" description="Disordered" evidence="1">
    <location>
        <begin position="31"/>
        <end position="55"/>
    </location>
</feature>
<name>A0A0F9BB71_9ZZZZ</name>
<sequence length="55" mass="6181">MKTPRQIAQEYAGVALVDALEKEIEKYGEDQYRDGHGTGYGKGKRDGTIMTKRGY</sequence>
<protein>
    <submittedName>
        <fullName evidence="2">Uncharacterized protein</fullName>
    </submittedName>
</protein>
<evidence type="ECO:0000256" key="1">
    <source>
        <dbReference type="SAM" id="MobiDB-lite"/>
    </source>
</evidence>
<comment type="caution">
    <text evidence="2">The sequence shown here is derived from an EMBL/GenBank/DDBJ whole genome shotgun (WGS) entry which is preliminary data.</text>
</comment>
<dbReference type="AlphaFoldDB" id="A0A0F9BB71"/>
<evidence type="ECO:0000313" key="2">
    <source>
        <dbReference type="EMBL" id="KKL18925.1"/>
    </source>
</evidence>